<protein>
    <submittedName>
        <fullName evidence="2">Uncharacterized protein</fullName>
    </submittedName>
</protein>
<dbReference type="PANTHER" id="PTHR31366:SF2">
    <property type="entry name" value="UPF0739 PROTEIN C1ORF74"/>
    <property type="match status" value="1"/>
</dbReference>
<dbReference type="PANTHER" id="PTHR31366">
    <property type="entry name" value="UPF0739 PROTEIN C1ORF74"/>
    <property type="match status" value="1"/>
</dbReference>
<feature type="transmembrane region" description="Helical" evidence="1">
    <location>
        <begin position="222"/>
        <end position="250"/>
    </location>
</feature>
<dbReference type="AlphaFoldDB" id="A0AAQ3RQB9"/>
<reference evidence="2 3" key="1">
    <citation type="journal article" date="2023" name="Life. Sci Alliance">
        <title>Evolutionary insights into 3D genome organization and epigenetic landscape of Vigna mungo.</title>
        <authorList>
            <person name="Junaid A."/>
            <person name="Singh B."/>
            <person name="Bhatia S."/>
        </authorList>
    </citation>
    <scope>NUCLEOTIDE SEQUENCE [LARGE SCALE GENOMIC DNA]</scope>
    <source>
        <strain evidence="2">Urdbean</strain>
    </source>
</reference>
<keyword evidence="1" id="KW-0472">Membrane</keyword>
<evidence type="ECO:0000313" key="3">
    <source>
        <dbReference type="Proteomes" id="UP001374535"/>
    </source>
</evidence>
<evidence type="ECO:0000256" key="1">
    <source>
        <dbReference type="SAM" id="Phobius"/>
    </source>
</evidence>
<dbReference type="Pfam" id="PF14953">
    <property type="entry name" value="DUF4504"/>
    <property type="match status" value="2"/>
</dbReference>
<gene>
    <name evidence="2" type="ORF">V8G54_026250</name>
</gene>
<evidence type="ECO:0000313" key="2">
    <source>
        <dbReference type="EMBL" id="WVZ00181.1"/>
    </source>
</evidence>
<sequence>MEALDLDEGMKVLDACLTNISWRLKPSSKRRLQLDMLALITRMRPVVMVDYGGIMPQLQHHLSSLLQHAQKFFFQESLIFEHIRLMVIQDMIYLIHLTELTHFLNSTFNSHQPLLFVDLQSENPKMVTKIEESQLAMQLVSIQRLFLTIFSPEGTTDPSPSQDVKCTDETDTTCQSQRVHSRSTNDCIDLSDCMDNTDITHVDSANSDYKDYAITVLCEFSSYAFCFAIVCIAISVCSMYIAEFVALLAWNATQLACYDRWLLGYPVVYLFGKEHIADAIYNLSTKYLHIFQVFVCSFSVPYDLSMRGSNEQWAEAFLTHMQAKWERCASAWKSLKMEKRVDTHQVQGEVYLSNQTKGNITKYPPHLENRSYRTVTYHMDYIIISGIYKEFRTK</sequence>
<proteinExistence type="predicted"/>
<name>A0AAQ3RQB9_VIGMU</name>
<keyword evidence="1" id="KW-1133">Transmembrane helix</keyword>
<accession>A0AAQ3RQB9</accession>
<dbReference type="EMBL" id="CP144693">
    <property type="protein sequence ID" value="WVZ00181.1"/>
    <property type="molecule type" value="Genomic_DNA"/>
</dbReference>
<dbReference type="Proteomes" id="UP001374535">
    <property type="component" value="Chromosome 8"/>
</dbReference>
<organism evidence="2 3">
    <name type="scientific">Vigna mungo</name>
    <name type="common">Black gram</name>
    <name type="synonym">Phaseolus mungo</name>
    <dbReference type="NCBI Taxonomy" id="3915"/>
    <lineage>
        <taxon>Eukaryota</taxon>
        <taxon>Viridiplantae</taxon>
        <taxon>Streptophyta</taxon>
        <taxon>Embryophyta</taxon>
        <taxon>Tracheophyta</taxon>
        <taxon>Spermatophyta</taxon>
        <taxon>Magnoliopsida</taxon>
        <taxon>eudicotyledons</taxon>
        <taxon>Gunneridae</taxon>
        <taxon>Pentapetalae</taxon>
        <taxon>rosids</taxon>
        <taxon>fabids</taxon>
        <taxon>Fabales</taxon>
        <taxon>Fabaceae</taxon>
        <taxon>Papilionoideae</taxon>
        <taxon>50 kb inversion clade</taxon>
        <taxon>NPAAA clade</taxon>
        <taxon>indigoferoid/millettioid clade</taxon>
        <taxon>Phaseoleae</taxon>
        <taxon>Vigna</taxon>
    </lineage>
</organism>
<dbReference type="InterPro" id="IPR027850">
    <property type="entry name" value="DUF4504"/>
</dbReference>
<keyword evidence="3" id="KW-1185">Reference proteome</keyword>
<keyword evidence="1" id="KW-0812">Transmembrane</keyword>